<keyword evidence="1" id="KW-1133">Transmembrane helix</keyword>
<sequence>MGGDNEYLNYLQNAIILYITYLFIILKLNKTIYIYPLWVYNILKSIL</sequence>
<evidence type="ECO:0000313" key="3">
    <source>
        <dbReference type="Proteomes" id="UP000037043"/>
    </source>
</evidence>
<evidence type="ECO:0000256" key="1">
    <source>
        <dbReference type="SAM" id="Phobius"/>
    </source>
</evidence>
<dbReference type="Proteomes" id="UP000037043">
    <property type="component" value="Unassembled WGS sequence"/>
</dbReference>
<reference evidence="3" key="1">
    <citation type="submission" date="2015-08" db="EMBL/GenBank/DDBJ databases">
        <title>Genome sequence of the strict anaerobe Clostridium homopropionicum LuHBu1 (DSM 5847T).</title>
        <authorList>
            <person name="Poehlein A."/>
            <person name="Beck M."/>
            <person name="Schiel-Bengelsdorf B."/>
            <person name="Bengelsdorf F.R."/>
            <person name="Daniel R."/>
            <person name="Duerre P."/>
        </authorList>
    </citation>
    <scope>NUCLEOTIDE SEQUENCE [LARGE SCALE GENOMIC DNA]</scope>
    <source>
        <strain evidence="3">DSM 5847</strain>
    </source>
</reference>
<organism evidence="2 3">
    <name type="scientific">Clostridium homopropionicum DSM 5847</name>
    <dbReference type="NCBI Taxonomy" id="1121318"/>
    <lineage>
        <taxon>Bacteria</taxon>
        <taxon>Bacillati</taxon>
        <taxon>Bacillota</taxon>
        <taxon>Clostridia</taxon>
        <taxon>Eubacteriales</taxon>
        <taxon>Clostridiaceae</taxon>
        <taxon>Clostridium</taxon>
    </lineage>
</organism>
<evidence type="ECO:0000313" key="2">
    <source>
        <dbReference type="EMBL" id="KOA20139.1"/>
    </source>
</evidence>
<dbReference type="PATRIC" id="fig|1121318.3.peg.1348"/>
<proteinExistence type="predicted"/>
<dbReference type="AlphaFoldDB" id="A0A0L6ZAY6"/>
<dbReference type="STRING" id="36844.SAMN04488501_111141"/>
<keyword evidence="1" id="KW-0812">Transmembrane</keyword>
<gene>
    <name evidence="2" type="ORF">CLHOM_13340</name>
</gene>
<name>A0A0L6ZAY6_9CLOT</name>
<dbReference type="EMBL" id="LHUR01000018">
    <property type="protein sequence ID" value="KOA20139.1"/>
    <property type="molecule type" value="Genomic_DNA"/>
</dbReference>
<keyword evidence="1" id="KW-0472">Membrane</keyword>
<keyword evidence="3" id="KW-1185">Reference proteome</keyword>
<protein>
    <submittedName>
        <fullName evidence="2">Uncharacterized protein</fullName>
    </submittedName>
</protein>
<comment type="caution">
    <text evidence="2">The sequence shown here is derived from an EMBL/GenBank/DDBJ whole genome shotgun (WGS) entry which is preliminary data.</text>
</comment>
<feature type="transmembrane region" description="Helical" evidence="1">
    <location>
        <begin position="15"/>
        <end position="38"/>
    </location>
</feature>
<accession>A0A0L6ZAY6</accession>